<proteinExistence type="predicted"/>
<evidence type="ECO:0000256" key="1">
    <source>
        <dbReference type="SAM" id="MobiDB-lite"/>
    </source>
</evidence>
<reference evidence="2 3" key="1">
    <citation type="submission" date="2019-05" db="EMBL/GenBank/DDBJ databases">
        <title>Another draft genome of Portunus trituberculatus and its Hox gene families provides insights of decapod evolution.</title>
        <authorList>
            <person name="Jeong J.-H."/>
            <person name="Song I."/>
            <person name="Kim S."/>
            <person name="Choi T."/>
            <person name="Kim D."/>
            <person name="Ryu S."/>
            <person name="Kim W."/>
        </authorList>
    </citation>
    <scope>NUCLEOTIDE SEQUENCE [LARGE SCALE GENOMIC DNA]</scope>
    <source>
        <tissue evidence="2">Muscle</tissue>
    </source>
</reference>
<sequence length="72" mass="7951">MAQDTRHYSPHFMASLPPPSSHQPPNNSPVLHYPAASVSESQSFTGNREKVITLPMLKLCPGHSPSSNDRRK</sequence>
<evidence type="ECO:0000313" key="3">
    <source>
        <dbReference type="Proteomes" id="UP000324222"/>
    </source>
</evidence>
<gene>
    <name evidence="2" type="ORF">E2C01_083875</name>
</gene>
<evidence type="ECO:0000313" key="2">
    <source>
        <dbReference type="EMBL" id="MPC88949.1"/>
    </source>
</evidence>
<keyword evidence="3" id="KW-1185">Reference proteome</keyword>
<name>A0A5B7J2R7_PORTR</name>
<feature type="region of interest" description="Disordered" evidence="1">
    <location>
        <begin position="1"/>
        <end position="31"/>
    </location>
</feature>
<protein>
    <submittedName>
        <fullName evidence="2">Uncharacterized protein</fullName>
    </submittedName>
</protein>
<dbReference type="AlphaFoldDB" id="A0A5B7J2R7"/>
<accession>A0A5B7J2R7</accession>
<comment type="caution">
    <text evidence="2">The sequence shown here is derived from an EMBL/GenBank/DDBJ whole genome shotgun (WGS) entry which is preliminary data.</text>
</comment>
<organism evidence="2 3">
    <name type="scientific">Portunus trituberculatus</name>
    <name type="common">Swimming crab</name>
    <name type="synonym">Neptunus trituberculatus</name>
    <dbReference type="NCBI Taxonomy" id="210409"/>
    <lineage>
        <taxon>Eukaryota</taxon>
        <taxon>Metazoa</taxon>
        <taxon>Ecdysozoa</taxon>
        <taxon>Arthropoda</taxon>
        <taxon>Crustacea</taxon>
        <taxon>Multicrustacea</taxon>
        <taxon>Malacostraca</taxon>
        <taxon>Eumalacostraca</taxon>
        <taxon>Eucarida</taxon>
        <taxon>Decapoda</taxon>
        <taxon>Pleocyemata</taxon>
        <taxon>Brachyura</taxon>
        <taxon>Eubrachyura</taxon>
        <taxon>Portunoidea</taxon>
        <taxon>Portunidae</taxon>
        <taxon>Portuninae</taxon>
        <taxon>Portunus</taxon>
    </lineage>
</organism>
<dbReference type="EMBL" id="VSRR010079430">
    <property type="protein sequence ID" value="MPC88949.1"/>
    <property type="molecule type" value="Genomic_DNA"/>
</dbReference>
<dbReference type="Proteomes" id="UP000324222">
    <property type="component" value="Unassembled WGS sequence"/>
</dbReference>